<evidence type="ECO:0000259" key="1">
    <source>
        <dbReference type="Pfam" id="PF13471"/>
    </source>
</evidence>
<name>A0ABR9M632_9ACTN</name>
<gene>
    <name evidence="2" type="ORF">H4W80_006625</name>
</gene>
<evidence type="ECO:0000313" key="2">
    <source>
        <dbReference type="EMBL" id="MBE1588367.1"/>
    </source>
</evidence>
<organism evidence="2 3">
    <name type="scientific">Nonomuraea angiospora</name>
    <dbReference type="NCBI Taxonomy" id="46172"/>
    <lineage>
        <taxon>Bacteria</taxon>
        <taxon>Bacillati</taxon>
        <taxon>Actinomycetota</taxon>
        <taxon>Actinomycetes</taxon>
        <taxon>Streptosporangiales</taxon>
        <taxon>Streptosporangiaceae</taxon>
        <taxon>Nonomuraea</taxon>
    </lineage>
</organism>
<accession>A0ABR9M632</accession>
<dbReference type="NCBIfam" id="NF033537">
    <property type="entry name" value="lasso_biosyn_B2"/>
    <property type="match status" value="1"/>
</dbReference>
<comment type="caution">
    <text evidence="2">The sequence shown here is derived from an EMBL/GenBank/DDBJ whole genome shotgun (WGS) entry which is preliminary data.</text>
</comment>
<evidence type="ECO:0000313" key="3">
    <source>
        <dbReference type="Proteomes" id="UP000633509"/>
    </source>
</evidence>
<dbReference type="EMBL" id="JADBEK010000001">
    <property type="protein sequence ID" value="MBE1588367.1"/>
    <property type="molecule type" value="Genomic_DNA"/>
</dbReference>
<proteinExistence type="predicted"/>
<dbReference type="RefSeq" id="WP_192788593.1">
    <property type="nucleotide sequence ID" value="NZ_JADBEK010000001.1"/>
</dbReference>
<protein>
    <recommendedName>
        <fullName evidence="1">Microcin J25-processing protein McjB C-terminal domain-containing protein</fullName>
    </recommendedName>
</protein>
<keyword evidence="3" id="KW-1185">Reference proteome</keyword>
<dbReference type="InterPro" id="IPR032708">
    <property type="entry name" value="McjB_C"/>
</dbReference>
<dbReference type="Pfam" id="PF13471">
    <property type="entry name" value="Transglut_core3"/>
    <property type="match status" value="1"/>
</dbReference>
<feature type="domain" description="Microcin J25-processing protein McjB C-terminal" evidence="1">
    <location>
        <begin position="23"/>
        <end position="133"/>
    </location>
</feature>
<sequence>MTVPSALERPQGIPWRARLAARIAVGVAFSLAVLPPRRLRTVLALLSRRAGPATYAEAKAAKDAVLAVSLTCLGVHGCLPRSLATALLCRMRGSWPTWCTGVRVRPPFGAHAWVEAEGRAVDEPTPDGYLAPLITVAQGGQESRGTTRPDS</sequence>
<reference evidence="2 3" key="1">
    <citation type="submission" date="2020-10" db="EMBL/GenBank/DDBJ databases">
        <title>Sequencing the genomes of 1000 actinobacteria strains.</title>
        <authorList>
            <person name="Klenk H.-P."/>
        </authorList>
    </citation>
    <scope>NUCLEOTIDE SEQUENCE [LARGE SCALE GENOMIC DNA]</scope>
    <source>
        <strain evidence="2 3">DSM 43173</strain>
    </source>
</reference>
<dbReference type="Proteomes" id="UP000633509">
    <property type="component" value="Unassembled WGS sequence"/>
</dbReference>
<dbReference type="InterPro" id="IPR053521">
    <property type="entry name" value="McjB-like"/>
</dbReference>